<dbReference type="GO" id="GO:0016757">
    <property type="term" value="F:glycosyltransferase activity"/>
    <property type="evidence" value="ECO:0007669"/>
    <property type="project" value="UniProtKB-KW"/>
</dbReference>
<dbReference type="EMBL" id="JBIMPR010000023">
    <property type="protein sequence ID" value="MFH5776815.1"/>
    <property type="molecule type" value="Genomic_DNA"/>
</dbReference>
<dbReference type="Gene3D" id="3.40.50.2000">
    <property type="entry name" value="Glycogen Phosphorylase B"/>
    <property type="match status" value="2"/>
</dbReference>
<dbReference type="Proteomes" id="UP001609376">
    <property type="component" value="Unassembled WGS sequence"/>
</dbReference>
<dbReference type="SUPFAM" id="SSF53448">
    <property type="entry name" value="Nucleotide-diphospho-sugar transferases"/>
    <property type="match status" value="1"/>
</dbReference>
<dbReference type="InterPro" id="IPR001296">
    <property type="entry name" value="Glyco_trans_1"/>
</dbReference>
<dbReference type="InterPro" id="IPR029044">
    <property type="entry name" value="Nucleotide-diphossugar_trans"/>
</dbReference>
<dbReference type="SUPFAM" id="SSF53756">
    <property type="entry name" value="UDP-Glycosyltransferase/glycogen phosphorylase"/>
    <property type="match status" value="1"/>
</dbReference>
<evidence type="ECO:0000256" key="2">
    <source>
        <dbReference type="ARBA" id="ARBA00022679"/>
    </source>
</evidence>
<dbReference type="PANTHER" id="PTHR12526">
    <property type="entry name" value="GLYCOSYLTRANSFERASE"/>
    <property type="match status" value="1"/>
</dbReference>
<dbReference type="InterPro" id="IPR001173">
    <property type="entry name" value="Glyco_trans_2-like"/>
</dbReference>
<evidence type="ECO:0000313" key="7">
    <source>
        <dbReference type="Proteomes" id="UP001609376"/>
    </source>
</evidence>
<comment type="caution">
    <text evidence="6">The sequence shown here is derived from an EMBL/GenBank/DDBJ whole genome shotgun (WGS) entry which is preliminary data.</text>
</comment>
<evidence type="ECO:0000256" key="1">
    <source>
        <dbReference type="ARBA" id="ARBA00022676"/>
    </source>
</evidence>
<dbReference type="Pfam" id="PF13439">
    <property type="entry name" value="Glyco_transf_4"/>
    <property type="match status" value="1"/>
</dbReference>
<dbReference type="CDD" id="cd00761">
    <property type="entry name" value="Glyco_tranf_GTA_type"/>
    <property type="match status" value="1"/>
</dbReference>
<gene>
    <name evidence="6" type="ORF">ACHFJ0_21430</name>
</gene>
<evidence type="ECO:0000313" key="6">
    <source>
        <dbReference type="EMBL" id="MFH5776815.1"/>
    </source>
</evidence>
<sequence length="894" mass="99539">MSRRKPAFTPISVPANQPSPCKPLHGVTVIVPVKGHPVLIDDAIASVQREIEAGTVQRLIVVNDGCEYAETMDSLTAWQALLGTKMRVLNCTNAGLSAARNRGIAAALKADPQLDAVFLLDADNMLVRGAGAAMQSLLESRPKADWFYPDFDFFGQNGHYVTDRDYDLLFHAQINLCEAGSLIRRRVLDAGIRFDEGMRRGYEDWDFWLSAAQAGFRGHSAARPLLLYRKRPVSMLSNSHDADSELRRHLETKHAWLFNTPKLLALEAARFPRFAVIEGQAGATRLLTDPGQRRDISLDELERQIMAHFAEPFANHAPAYLVLLRDGVWARLAEKRMLHSFLWNAERRWSRAGSRPQFDLFHLNASESGHHVQNDLGNTDRMADGVVIDLQALRDLMTGTGDQMLRRIDQAPSEFQVKSWGFALEGMTPLEPKTASAPELLRLLLLRLSRSRFRAALGQRWEWREQGGAVDRATAPLIPRRMTAGGVVFPMLKQPGQRDIGFVLPIFDFGGVEKVVASMARELQKNGCRCHLFVVSDRPIHPDGWALQAFATVSWMPDPSAIDWTGTEFLGTAEPSWGNAEEKADLIGLLSGMDVVINAHSGALHKVADLLRRRGVTMIDHEHLLERSHYGRSYGPPKLALAYEYAYDLILTCSDALRRWMHSHGIPREKLMSVVNAPGYPLPHGARDQIERRGERSADKPLRVLFMGRLDPQKGVHRLSTIFHSLALRVPDIRLTIAGGSVVDEGGADFSFPRGTRMLGPVRGAEALTRLLLDTDIMVLPSHYEGLPLSILEAQRCGVVVIATDVGAMEEAIQHGITGFILPEDDCEESFTQQILRLDADRPLLARISGDADRMARDWSLAIAPLLVWLNRTEVGPAADDTGTEEFDMYRSIL</sequence>
<dbReference type="Gene3D" id="3.90.550.10">
    <property type="entry name" value="Spore Coat Polysaccharide Biosynthesis Protein SpsA, Chain A"/>
    <property type="match status" value="1"/>
</dbReference>
<dbReference type="InterPro" id="IPR028098">
    <property type="entry name" value="Glyco_trans_4-like_N"/>
</dbReference>
<keyword evidence="1 6" id="KW-0328">Glycosyltransferase</keyword>
<name>A0ABW7LR63_9RHOB</name>
<reference evidence="6 7" key="1">
    <citation type="submission" date="2024-10" db="EMBL/GenBank/DDBJ databases">
        <title>Paracoccus drimophilus sp. nov., a novel bacterium from corn roots in Hunan.</title>
        <authorList>
            <person name="Li X."/>
        </authorList>
    </citation>
    <scope>NUCLEOTIDE SEQUENCE [LARGE SCALE GENOMIC DNA]</scope>
    <source>
        <strain evidence="6 7">NGMCC 1.201697</strain>
    </source>
</reference>
<dbReference type="Pfam" id="PF00534">
    <property type="entry name" value="Glycos_transf_1"/>
    <property type="match status" value="1"/>
</dbReference>
<keyword evidence="2 6" id="KW-0808">Transferase</keyword>
<feature type="domain" description="Glycosyl transferase family 1" evidence="3">
    <location>
        <begin position="690"/>
        <end position="849"/>
    </location>
</feature>
<evidence type="ECO:0000259" key="5">
    <source>
        <dbReference type="Pfam" id="PF13439"/>
    </source>
</evidence>
<feature type="domain" description="Glycosyltransferase 2-like" evidence="4">
    <location>
        <begin position="28"/>
        <end position="126"/>
    </location>
</feature>
<dbReference type="CDD" id="cd03801">
    <property type="entry name" value="GT4_PimA-like"/>
    <property type="match status" value="1"/>
</dbReference>
<organism evidence="6 7">
    <name type="scientific">Paracoccus broussonetiae subsp. drimophilus</name>
    <dbReference type="NCBI Taxonomy" id="3373869"/>
    <lineage>
        <taxon>Bacteria</taxon>
        <taxon>Pseudomonadati</taxon>
        <taxon>Pseudomonadota</taxon>
        <taxon>Alphaproteobacteria</taxon>
        <taxon>Rhodobacterales</taxon>
        <taxon>Paracoccaceae</taxon>
        <taxon>Paracoccus</taxon>
        <taxon>Paracoccus broussonetiae</taxon>
    </lineage>
</organism>
<feature type="domain" description="Glycosyltransferase subfamily 4-like N-terminal" evidence="5">
    <location>
        <begin position="509"/>
        <end position="672"/>
    </location>
</feature>
<evidence type="ECO:0000259" key="3">
    <source>
        <dbReference type="Pfam" id="PF00534"/>
    </source>
</evidence>
<dbReference type="Pfam" id="PF00535">
    <property type="entry name" value="Glycos_transf_2"/>
    <property type="match status" value="1"/>
</dbReference>
<protein>
    <submittedName>
        <fullName evidence="6">Glycosyltransferase</fullName>
        <ecNumber evidence="6">2.4.-.-</ecNumber>
    </submittedName>
</protein>
<proteinExistence type="predicted"/>
<accession>A0ABW7LR63</accession>
<dbReference type="PANTHER" id="PTHR12526:SF510">
    <property type="entry name" value="D-INOSITOL 3-PHOSPHATE GLYCOSYLTRANSFERASE"/>
    <property type="match status" value="1"/>
</dbReference>
<keyword evidence="7" id="KW-1185">Reference proteome</keyword>
<dbReference type="RefSeq" id="WP_395135827.1">
    <property type="nucleotide sequence ID" value="NZ_JBIMPR010000023.1"/>
</dbReference>
<dbReference type="EC" id="2.4.-.-" evidence="6"/>
<evidence type="ECO:0000259" key="4">
    <source>
        <dbReference type="Pfam" id="PF00535"/>
    </source>
</evidence>